<proteinExistence type="predicted"/>
<accession>A0A5C6DX79</accession>
<keyword evidence="2" id="KW-1185">Reference proteome</keyword>
<comment type="caution">
    <text evidence="1">The sequence shown here is derived from an EMBL/GenBank/DDBJ whole genome shotgun (WGS) entry which is preliminary data.</text>
</comment>
<evidence type="ECO:0000313" key="1">
    <source>
        <dbReference type="EMBL" id="TWU39991.1"/>
    </source>
</evidence>
<sequence length="265" mass="29167">MDAFNSVSEQAEEFGLIAGPSGPHSSRTMMLAELQTLLDTVPAESDFGQFQQAVVDENVLGKSTDSNRKGTLRRLRELYSLDKLAPLFRVFRSLWELDESGQPLLAILIAYARDPLLRSTATAVLETPDGMELMRQSVCSSIDDFTNGRMGESTIDKVARNTSSSWSQSGHLVGRVRKVRTQVDATPVTVTFALLLGYVMGLRGKKLLSSEFMRLLDAPEDIALARAIDARRLGLISLREAQDIFDVGFGALLTERELRIANGTN</sequence>
<name>A0A5C6DX79_9BACT</name>
<evidence type="ECO:0000313" key="2">
    <source>
        <dbReference type="Proteomes" id="UP000315471"/>
    </source>
</evidence>
<dbReference type="AlphaFoldDB" id="A0A5C6DX79"/>
<protein>
    <submittedName>
        <fullName evidence="1">Uncharacterized protein</fullName>
    </submittedName>
</protein>
<dbReference type="Proteomes" id="UP000315471">
    <property type="component" value="Unassembled WGS sequence"/>
</dbReference>
<dbReference type="EMBL" id="SJPY01000005">
    <property type="protein sequence ID" value="TWU39991.1"/>
    <property type="molecule type" value="Genomic_DNA"/>
</dbReference>
<organism evidence="1 2">
    <name type="scientific">Novipirellula aureliae</name>
    <dbReference type="NCBI Taxonomy" id="2527966"/>
    <lineage>
        <taxon>Bacteria</taxon>
        <taxon>Pseudomonadati</taxon>
        <taxon>Planctomycetota</taxon>
        <taxon>Planctomycetia</taxon>
        <taxon>Pirellulales</taxon>
        <taxon>Pirellulaceae</taxon>
        <taxon>Novipirellula</taxon>
    </lineage>
</organism>
<reference evidence="1 2" key="1">
    <citation type="submission" date="2019-02" db="EMBL/GenBank/DDBJ databases">
        <title>Deep-cultivation of Planctomycetes and their phenomic and genomic characterization uncovers novel biology.</title>
        <authorList>
            <person name="Wiegand S."/>
            <person name="Jogler M."/>
            <person name="Boedeker C."/>
            <person name="Pinto D."/>
            <person name="Vollmers J."/>
            <person name="Rivas-Marin E."/>
            <person name="Kohn T."/>
            <person name="Peeters S.H."/>
            <person name="Heuer A."/>
            <person name="Rast P."/>
            <person name="Oberbeckmann S."/>
            <person name="Bunk B."/>
            <person name="Jeske O."/>
            <person name="Meyerdierks A."/>
            <person name="Storesund J.E."/>
            <person name="Kallscheuer N."/>
            <person name="Luecker S."/>
            <person name="Lage O.M."/>
            <person name="Pohl T."/>
            <person name="Merkel B.J."/>
            <person name="Hornburger P."/>
            <person name="Mueller R.-W."/>
            <person name="Bruemmer F."/>
            <person name="Labrenz M."/>
            <person name="Spormann A.M."/>
            <person name="Op Den Camp H."/>
            <person name="Overmann J."/>
            <person name="Amann R."/>
            <person name="Jetten M.S.M."/>
            <person name="Mascher T."/>
            <person name="Medema M.H."/>
            <person name="Devos D.P."/>
            <person name="Kaster A.-K."/>
            <person name="Ovreas L."/>
            <person name="Rohde M."/>
            <person name="Galperin M.Y."/>
            <person name="Jogler C."/>
        </authorList>
    </citation>
    <scope>NUCLEOTIDE SEQUENCE [LARGE SCALE GENOMIC DNA]</scope>
    <source>
        <strain evidence="1 2">Q31b</strain>
    </source>
</reference>
<gene>
    <name evidence="1" type="ORF">Q31b_33070</name>
</gene>
<dbReference type="RefSeq" id="WP_146600635.1">
    <property type="nucleotide sequence ID" value="NZ_SJPY01000005.1"/>
</dbReference>
<dbReference type="OrthoDB" id="69057at2"/>